<feature type="region of interest" description="Disordered" evidence="1">
    <location>
        <begin position="148"/>
        <end position="179"/>
    </location>
</feature>
<sequence length="179" mass="19296">MEAAASFNQGLSHPLAPIHTFPASVSPNPGQSGAGVWALLLPPPPTPHPRLPLYPPYPPRSPFPHPYVPWARPTPWSPHVTYITAEPLPSYSAQTHNVLTVDHRHITTAITSRPAGNSPGSFPVNVIPYDNSSLHVVDTQIQNPLMVEDRDGGGGRRHNASRAADVLGQRFPTDSHAST</sequence>
<dbReference type="EMBL" id="JAXCGZ010017603">
    <property type="protein sequence ID" value="KAK7067897.1"/>
    <property type="molecule type" value="Genomic_DNA"/>
</dbReference>
<reference evidence="2 3" key="1">
    <citation type="submission" date="2023-11" db="EMBL/GenBank/DDBJ databases">
        <title>Halocaridina rubra genome assembly.</title>
        <authorList>
            <person name="Smith C."/>
        </authorList>
    </citation>
    <scope>NUCLEOTIDE SEQUENCE [LARGE SCALE GENOMIC DNA]</scope>
    <source>
        <strain evidence="2">EP-1</strain>
        <tissue evidence="2">Whole</tissue>
    </source>
</reference>
<accession>A0AAN9A377</accession>
<comment type="caution">
    <text evidence="2">The sequence shown here is derived from an EMBL/GenBank/DDBJ whole genome shotgun (WGS) entry which is preliminary data.</text>
</comment>
<dbReference type="AlphaFoldDB" id="A0AAN9A377"/>
<proteinExistence type="predicted"/>
<protein>
    <submittedName>
        <fullName evidence="2">Uncharacterized protein</fullName>
    </submittedName>
</protein>
<evidence type="ECO:0000256" key="1">
    <source>
        <dbReference type="SAM" id="MobiDB-lite"/>
    </source>
</evidence>
<gene>
    <name evidence="2" type="ORF">SK128_019586</name>
</gene>
<evidence type="ECO:0000313" key="3">
    <source>
        <dbReference type="Proteomes" id="UP001381693"/>
    </source>
</evidence>
<name>A0AAN9A377_HALRR</name>
<evidence type="ECO:0000313" key="2">
    <source>
        <dbReference type="EMBL" id="KAK7067897.1"/>
    </source>
</evidence>
<keyword evidence="3" id="KW-1185">Reference proteome</keyword>
<dbReference type="Proteomes" id="UP001381693">
    <property type="component" value="Unassembled WGS sequence"/>
</dbReference>
<organism evidence="2 3">
    <name type="scientific">Halocaridina rubra</name>
    <name type="common">Hawaiian red shrimp</name>
    <dbReference type="NCBI Taxonomy" id="373956"/>
    <lineage>
        <taxon>Eukaryota</taxon>
        <taxon>Metazoa</taxon>
        <taxon>Ecdysozoa</taxon>
        <taxon>Arthropoda</taxon>
        <taxon>Crustacea</taxon>
        <taxon>Multicrustacea</taxon>
        <taxon>Malacostraca</taxon>
        <taxon>Eumalacostraca</taxon>
        <taxon>Eucarida</taxon>
        <taxon>Decapoda</taxon>
        <taxon>Pleocyemata</taxon>
        <taxon>Caridea</taxon>
        <taxon>Atyoidea</taxon>
        <taxon>Atyidae</taxon>
        <taxon>Halocaridina</taxon>
    </lineage>
</organism>